<reference evidence="1 2" key="1">
    <citation type="submission" date="2023-01" db="EMBL/GenBank/DDBJ databases">
        <title>Analysis of 21 Apiospora genomes using comparative genomics revels a genus with tremendous synthesis potential of carbohydrate active enzymes and secondary metabolites.</title>
        <authorList>
            <person name="Sorensen T."/>
        </authorList>
    </citation>
    <scope>NUCLEOTIDE SEQUENCE [LARGE SCALE GENOMIC DNA]</scope>
    <source>
        <strain evidence="1 2">CBS 20057</strain>
    </source>
</reference>
<name>A0ABR1S753_9PEZI</name>
<accession>A0ABR1S753</accession>
<evidence type="ECO:0000313" key="1">
    <source>
        <dbReference type="EMBL" id="KAK8027679.1"/>
    </source>
</evidence>
<keyword evidence="2" id="KW-1185">Reference proteome</keyword>
<dbReference type="EMBL" id="JAQQWI010000007">
    <property type="protein sequence ID" value="KAK8027679.1"/>
    <property type="molecule type" value="Genomic_DNA"/>
</dbReference>
<dbReference type="Proteomes" id="UP001396898">
    <property type="component" value="Unassembled WGS sequence"/>
</dbReference>
<dbReference type="PANTHER" id="PTHR42085:SF2">
    <property type="entry name" value="F-BOX DOMAIN-CONTAINING PROTEIN"/>
    <property type="match status" value="1"/>
</dbReference>
<proteinExistence type="predicted"/>
<dbReference type="PANTHER" id="PTHR42085">
    <property type="entry name" value="F-BOX DOMAIN-CONTAINING PROTEIN"/>
    <property type="match status" value="1"/>
</dbReference>
<sequence length="228" mass="25769">MAEAKKALGWFDLPGEIRNKIYLELLTTPEDAEAWCLPIAGSGENSWGYSPLSVAILRTSKRVYNEAVGILYGDNILHLADPYCLAETILPTFGAEKLRFLRHASFAWPHWEKYYPYPDGDGNGQGGGSFGAVGLLVELCPNLKEIEFEDAGLRGSNLPGGVDQLLDAFHLFNSYLQAIPSRPKILVHVNPTDRWRRRFDGYWDDELRVVSVMSNAGWVLIGREYYWW</sequence>
<organism evidence="1 2">
    <name type="scientific">Apiospora marii</name>
    <dbReference type="NCBI Taxonomy" id="335849"/>
    <lineage>
        <taxon>Eukaryota</taxon>
        <taxon>Fungi</taxon>
        <taxon>Dikarya</taxon>
        <taxon>Ascomycota</taxon>
        <taxon>Pezizomycotina</taxon>
        <taxon>Sordariomycetes</taxon>
        <taxon>Xylariomycetidae</taxon>
        <taxon>Amphisphaeriales</taxon>
        <taxon>Apiosporaceae</taxon>
        <taxon>Apiospora</taxon>
    </lineage>
</organism>
<gene>
    <name evidence="1" type="ORF">PG991_004735</name>
</gene>
<comment type="caution">
    <text evidence="1">The sequence shown here is derived from an EMBL/GenBank/DDBJ whole genome shotgun (WGS) entry which is preliminary data.</text>
</comment>
<evidence type="ECO:0000313" key="2">
    <source>
        <dbReference type="Proteomes" id="UP001396898"/>
    </source>
</evidence>
<protein>
    <submittedName>
        <fullName evidence="1">Uncharacterized protein</fullName>
    </submittedName>
</protein>
<dbReference type="InterPro" id="IPR038883">
    <property type="entry name" value="AN11006-like"/>
</dbReference>